<evidence type="ECO:0000313" key="3">
    <source>
        <dbReference type="Proteomes" id="UP000198304"/>
    </source>
</evidence>
<protein>
    <submittedName>
        <fullName evidence="2">BNR/Asp-box repeat-containing protein</fullName>
    </submittedName>
</protein>
<keyword evidence="3" id="KW-1185">Reference proteome</keyword>
<dbReference type="CDD" id="cd15482">
    <property type="entry name" value="Sialidase_non-viral"/>
    <property type="match status" value="1"/>
</dbReference>
<feature type="chain" id="PRO_5012014709" evidence="1">
    <location>
        <begin position="37"/>
        <end position="227"/>
    </location>
</feature>
<dbReference type="Proteomes" id="UP000198304">
    <property type="component" value="Unassembled WGS sequence"/>
</dbReference>
<dbReference type="AlphaFoldDB" id="A0A239IIK2"/>
<dbReference type="InterPro" id="IPR002860">
    <property type="entry name" value="BNR_rpt"/>
</dbReference>
<dbReference type="Gene3D" id="2.120.10.10">
    <property type="match status" value="1"/>
</dbReference>
<name>A0A239IIK2_9FIRM</name>
<evidence type="ECO:0000313" key="2">
    <source>
        <dbReference type="EMBL" id="SNS93232.1"/>
    </source>
</evidence>
<sequence>MKSKILLTMNTTKKKAGVALLCGALVATIGAGTVFAANDSATMLRKIEDGVTIYSTDGGQTWSENAPEGVTEFNGKEGSRGFIRGMGFNGEFNDGTGYMMKSKDGAGYMVKVEDGTKLYSIDGGETWSENAPEGMPAFNGKEGTVIRGTGPNDGTGYMMKTRDGTGYMVKIENETKLYSTDGGETWSENVPEGVLALNGKEGTVFRGMGPSDGTGYEMKIRDAAEVI</sequence>
<keyword evidence="1" id="KW-0732">Signal</keyword>
<dbReference type="EMBL" id="FZOJ01000028">
    <property type="protein sequence ID" value="SNS93232.1"/>
    <property type="molecule type" value="Genomic_DNA"/>
</dbReference>
<dbReference type="Pfam" id="PF02012">
    <property type="entry name" value="BNR"/>
    <property type="match status" value="3"/>
</dbReference>
<organism evidence="2 3">
    <name type="scientific">Anaerovirgula multivorans</name>
    <dbReference type="NCBI Taxonomy" id="312168"/>
    <lineage>
        <taxon>Bacteria</taxon>
        <taxon>Bacillati</taxon>
        <taxon>Bacillota</taxon>
        <taxon>Clostridia</taxon>
        <taxon>Peptostreptococcales</taxon>
        <taxon>Natronincolaceae</taxon>
        <taxon>Anaerovirgula</taxon>
    </lineage>
</organism>
<dbReference type="RefSeq" id="WP_089284621.1">
    <property type="nucleotide sequence ID" value="NZ_FZOJ01000028.1"/>
</dbReference>
<gene>
    <name evidence="2" type="ORF">SAMN05446037_102828</name>
</gene>
<feature type="signal peptide" evidence="1">
    <location>
        <begin position="1"/>
        <end position="36"/>
    </location>
</feature>
<dbReference type="SUPFAM" id="SSF110296">
    <property type="entry name" value="Oligoxyloglucan reducing end-specific cellobiohydrolase"/>
    <property type="match status" value="1"/>
</dbReference>
<evidence type="ECO:0000256" key="1">
    <source>
        <dbReference type="SAM" id="SignalP"/>
    </source>
</evidence>
<accession>A0A239IIK2</accession>
<proteinExistence type="predicted"/>
<reference evidence="3" key="1">
    <citation type="submission" date="2017-06" db="EMBL/GenBank/DDBJ databases">
        <authorList>
            <person name="Varghese N."/>
            <person name="Submissions S."/>
        </authorList>
    </citation>
    <scope>NUCLEOTIDE SEQUENCE [LARGE SCALE GENOMIC DNA]</scope>
    <source>
        <strain evidence="3">SCA</strain>
    </source>
</reference>